<dbReference type="Proteomes" id="UP000009319">
    <property type="component" value="Unassembled WGS sequence"/>
</dbReference>
<gene>
    <name evidence="1" type="ORF">BN77_p10215</name>
</gene>
<evidence type="ECO:0000313" key="1">
    <source>
        <dbReference type="EMBL" id="CCM78977.1"/>
    </source>
</evidence>
<evidence type="ECO:0000313" key="2">
    <source>
        <dbReference type="Proteomes" id="UP000009319"/>
    </source>
</evidence>
<organism evidence="1 2">
    <name type="scientific">Rhizobium mesoamericanum STM3625</name>
    <dbReference type="NCBI Taxonomy" id="1211777"/>
    <lineage>
        <taxon>Bacteria</taxon>
        <taxon>Pseudomonadati</taxon>
        <taxon>Pseudomonadota</taxon>
        <taxon>Alphaproteobacteria</taxon>
        <taxon>Hyphomicrobiales</taxon>
        <taxon>Rhizobiaceae</taxon>
        <taxon>Rhizobium/Agrobacterium group</taxon>
        <taxon>Rhizobium</taxon>
    </lineage>
</organism>
<comment type="caution">
    <text evidence="1">The sequence shown here is derived from an EMBL/GenBank/DDBJ whole genome shotgun (WGS) entry which is preliminary data.</text>
</comment>
<accession>K0Q3K6</accession>
<proteinExistence type="predicted"/>
<dbReference type="AlphaFoldDB" id="K0Q3K6"/>
<protein>
    <submittedName>
        <fullName evidence="1">Uncharacterized protein</fullName>
    </submittedName>
</protein>
<sequence length="106" mass="12054">MEDAATVIRDGVIALSTSMSVSPKQDFFSDLSLLPSRSRKWDGRYNSAFATACIDGGQRSAPACPVGRQKAWEHWRPATIFLRKRAKRFEHLHDRPMTYRNKSSPE</sequence>
<keyword evidence="2" id="KW-1185">Reference proteome</keyword>
<name>K0Q3K6_9HYPH</name>
<dbReference type="EMBL" id="CANI01000042">
    <property type="protein sequence ID" value="CCM78977.1"/>
    <property type="molecule type" value="Genomic_DNA"/>
</dbReference>
<dbReference type="HOGENOM" id="CLU_2221081_0_0_5"/>
<reference evidence="1 2" key="1">
    <citation type="journal article" date="2013" name="Genome Announc.">
        <title>Draft Genome Sequence of Rhizobium mesoamericanum STM3625, a Nitrogen-Fixing Symbiont of Mimosa pudica Isolated in French Guiana (South America).</title>
        <authorList>
            <person name="Moulin L."/>
            <person name="Mornico D."/>
            <person name="Melkonian R."/>
            <person name="Klonowska A."/>
        </authorList>
    </citation>
    <scope>NUCLEOTIDE SEQUENCE [LARGE SCALE GENOMIC DNA]</scope>
    <source>
        <strain evidence="1 2">STM3625</strain>
    </source>
</reference>